<evidence type="ECO:0000313" key="2">
    <source>
        <dbReference type="Proteomes" id="UP000017174"/>
    </source>
</evidence>
<organism evidence="1 2">
    <name type="scientific">Rothia aeria F0184</name>
    <dbReference type="NCBI Taxonomy" id="888019"/>
    <lineage>
        <taxon>Bacteria</taxon>
        <taxon>Bacillati</taxon>
        <taxon>Actinomycetota</taxon>
        <taxon>Actinomycetes</taxon>
        <taxon>Micrococcales</taxon>
        <taxon>Micrococcaceae</taxon>
        <taxon>Rothia</taxon>
    </lineage>
</organism>
<name>U7UYN6_9MICC</name>
<accession>U7UYN6</accession>
<sequence length="42" mass="4981">MCHYGAVFRRFSALMRLLIPRREYGMRAIGLANLRREPAKKM</sequence>
<comment type="caution">
    <text evidence="1">The sequence shown here is derived from an EMBL/GenBank/DDBJ whole genome shotgun (WGS) entry which is preliminary data.</text>
</comment>
<gene>
    <name evidence="1" type="ORF">HMPREF0742_02194</name>
</gene>
<dbReference type="AlphaFoldDB" id="U7UYN6"/>
<proteinExistence type="predicted"/>
<dbReference type="EMBL" id="AXZG01000060">
    <property type="protein sequence ID" value="ERT64406.1"/>
    <property type="molecule type" value="Genomic_DNA"/>
</dbReference>
<dbReference type="Proteomes" id="UP000017174">
    <property type="component" value="Unassembled WGS sequence"/>
</dbReference>
<evidence type="ECO:0000313" key="1">
    <source>
        <dbReference type="EMBL" id="ERT64406.1"/>
    </source>
</evidence>
<reference evidence="1 2" key="1">
    <citation type="submission" date="2013-08" db="EMBL/GenBank/DDBJ databases">
        <authorList>
            <person name="Weinstock G."/>
            <person name="Sodergren E."/>
            <person name="Wylie T."/>
            <person name="Fulton L."/>
            <person name="Fulton R."/>
            <person name="Fronick C."/>
            <person name="O'Laughlin M."/>
            <person name="Godfrey J."/>
            <person name="Miner T."/>
            <person name="Herter B."/>
            <person name="Appelbaum E."/>
            <person name="Cordes M."/>
            <person name="Lek S."/>
            <person name="Wollam A."/>
            <person name="Pepin K.H."/>
            <person name="Palsikar V.B."/>
            <person name="Mitreva M."/>
            <person name="Wilson R.K."/>
        </authorList>
    </citation>
    <scope>NUCLEOTIDE SEQUENCE [LARGE SCALE GENOMIC DNA]</scope>
    <source>
        <strain evidence="1 2">F0184</strain>
    </source>
</reference>
<protein>
    <submittedName>
        <fullName evidence="1">Uncharacterized protein</fullName>
    </submittedName>
</protein>
<dbReference type="HOGENOM" id="CLU_3257308_0_0_11"/>